<dbReference type="Proteomes" id="UP000035425">
    <property type="component" value="Unassembled WGS sequence"/>
</dbReference>
<dbReference type="Pfam" id="PF07690">
    <property type="entry name" value="MFS_1"/>
    <property type="match status" value="1"/>
</dbReference>
<feature type="transmembrane region" description="Helical" evidence="7">
    <location>
        <begin position="116"/>
        <end position="137"/>
    </location>
</feature>
<dbReference type="SUPFAM" id="SSF103473">
    <property type="entry name" value="MFS general substrate transporter"/>
    <property type="match status" value="1"/>
</dbReference>
<dbReference type="RefSeq" id="WP_047222048.1">
    <property type="nucleotide sequence ID" value="NZ_JWIO01000006.1"/>
</dbReference>
<dbReference type="EMBL" id="JWIO01000006">
    <property type="protein sequence ID" value="KLL12213.1"/>
    <property type="molecule type" value="Genomic_DNA"/>
</dbReference>
<evidence type="ECO:0000313" key="9">
    <source>
        <dbReference type="EMBL" id="KLL12213.1"/>
    </source>
</evidence>
<feature type="transmembrane region" description="Helical" evidence="7">
    <location>
        <begin position="208"/>
        <end position="228"/>
    </location>
</feature>
<evidence type="ECO:0000313" key="10">
    <source>
        <dbReference type="Proteomes" id="UP000035425"/>
    </source>
</evidence>
<feature type="transmembrane region" description="Helical" evidence="7">
    <location>
        <begin position="369"/>
        <end position="392"/>
    </location>
</feature>
<dbReference type="InterPro" id="IPR011701">
    <property type="entry name" value="MFS"/>
</dbReference>
<keyword evidence="4 7" id="KW-0812">Transmembrane</keyword>
<dbReference type="CDD" id="cd17321">
    <property type="entry name" value="MFS_MMR_MDR_like"/>
    <property type="match status" value="1"/>
</dbReference>
<evidence type="ECO:0000259" key="8">
    <source>
        <dbReference type="PROSITE" id="PS50850"/>
    </source>
</evidence>
<feature type="transmembrane region" description="Helical" evidence="7">
    <location>
        <begin position="313"/>
        <end position="331"/>
    </location>
</feature>
<feature type="transmembrane region" description="Helical" evidence="7">
    <location>
        <begin position="149"/>
        <end position="168"/>
    </location>
</feature>
<evidence type="ECO:0000256" key="4">
    <source>
        <dbReference type="ARBA" id="ARBA00022692"/>
    </source>
</evidence>
<keyword evidence="10" id="KW-1185">Reference proteome</keyword>
<reference evidence="9 10" key="1">
    <citation type="submission" date="2014-12" db="EMBL/GenBank/DDBJ databases">
        <title>Frankia sp. BMG5.1 draft genome.</title>
        <authorList>
            <person name="Gtari M."/>
            <person name="Ghodhbane-Gtari F."/>
            <person name="Nouioui I."/>
            <person name="Ktari A."/>
            <person name="Hezbri K."/>
            <person name="Mimouni W."/>
            <person name="Sbissi I."/>
            <person name="Ayari A."/>
            <person name="Yamanaka T."/>
            <person name="Normand P."/>
            <person name="Tisa L.S."/>
            <person name="Boudabous A."/>
        </authorList>
    </citation>
    <scope>NUCLEOTIDE SEQUENCE [LARGE SCALE GENOMIC DNA]</scope>
    <source>
        <strain evidence="9 10">BMG5.1</strain>
    </source>
</reference>
<keyword evidence="2" id="KW-0813">Transport</keyword>
<feature type="transmembrane region" description="Helical" evidence="7">
    <location>
        <begin position="57"/>
        <end position="75"/>
    </location>
</feature>
<feature type="transmembrane region" description="Helical" evidence="7">
    <location>
        <begin position="276"/>
        <end position="301"/>
    </location>
</feature>
<feature type="transmembrane region" description="Helical" evidence="7">
    <location>
        <begin position="174"/>
        <end position="196"/>
    </location>
</feature>
<evidence type="ECO:0000256" key="7">
    <source>
        <dbReference type="SAM" id="Phobius"/>
    </source>
</evidence>
<dbReference type="Gene3D" id="1.20.1720.10">
    <property type="entry name" value="Multidrug resistance protein D"/>
    <property type="match status" value="1"/>
</dbReference>
<comment type="caution">
    <text evidence="9">The sequence shown here is derived from an EMBL/GenBank/DDBJ whole genome shotgun (WGS) entry which is preliminary data.</text>
</comment>
<feature type="transmembrane region" description="Helical" evidence="7">
    <location>
        <begin position="234"/>
        <end position="256"/>
    </location>
</feature>
<dbReference type="PANTHER" id="PTHR42718:SF46">
    <property type="entry name" value="BLR6921 PROTEIN"/>
    <property type="match status" value="1"/>
</dbReference>
<feature type="domain" description="Major facilitator superfamily (MFS) profile" evidence="8">
    <location>
        <begin position="21"/>
        <end position="478"/>
    </location>
</feature>
<accession>A0ABR5F6G3</accession>
<evidence type="ECO:0000256" key="2">
    <source>
        <dbReference type="ARBA" id="ARBA00022448"/>
    </source>
</evidence>
<feature type="transmembrane region" description="Helical" evidence="7">
    <location>
        <begin position="20"/>
        <end position="45"/>
    </location>
</feature>
<feature type="transmembrane region" description="Helical" evidence="7">
    <location>
        <begin position="87"/>
        <end position="110"/>
    </location>
</feature>
<keyword evidence="6 7" id="KW-0472">Membrane</keyword>
<organism evidence="9 10">
    <name type="scientific">Protofrankia coriariae</name>
    <dbReference type="NCBI Taxonomy" id="1562887"/>
    <lineage>
        <taxon>Bacteria</taxon>
        <taxon>Bacillati</taxon>
        <taxon>Actinomycetota</taxon>
        <taxon>Actinomycetes</taxon>
        <taxon>Frankiales</taxon>
        <taxon>Frankiaceae</taxon>
        <taxon>Protofrankia</taxon>
    </lineage>
</organism>
<evidence type="ECO:0000256" key="1">
    <source>
        <dbReference type="ARBA" id="ARBA00004651"/>
    </source>
</evidence>
<evidence type="ECO:0000256" key="3">
    <source>
        <dbReference type="ARBA" id="ARBA00022475"/>
    </source>
</evidence>
<proteinExistence type="predicted"/>
<feature type="transmembrane region" description="Helical" evidence="7">
    <location>
        <begin position="446"/>
        <end position="471"/>
    </location>
</feature>
<gene>
    <name evidence="9" type="ORF">FrCorBMG51_05655</name>
</gene>
<feature type="transmembrane region" description="Helical" evidence="7">
    <location>
        <begin position="343"/>
        <end position="363"/>
    </location>
</feature>
<dbReference type="PROSITE" id="PS50850">
    <property type="entry name" value="MFS"/>
    <property type="match status" value="1"/>
</dbReference>
<keyword evidence="5 7" id="KW-1133">Transmembrane helix</keyword>
<feature type="transmembrane region" description="Helical" evidence="7">
    <location>
        <begin position="404"/>
        <end position="426"/>
    </location>
</feature>
<dbReference type="InterPro" id="IPR036259">
    <property type="entry name" value="MFS_trans_sf"/>
</dbReference>
<comment type="subcellular location">
    <subcellularLocation>
        <location evidence="1">Cell membrane</location>
        <topology evidence="1">Multi-pass membrane protein</topology>
    </subcellularLocation>
</comment>
<protein>
    <submittedName>
        <fullName evidence="9">DSBA oxidoreductase</fullName>
    </submittedName>
</protein>
<name>A0ABR5F6G3_9ACTN</name>
<keyword evidence="3" id="KW-1003">Cell membrane</keyword>
<dbReference type="PANTHER" id="PTHR42718">
    <property type="entry name" value="MAJOR FACILITATOR SUPERFAMILY MULTIDRUG TRANSPORTER MFSC"/>
    <property type="match status" value="1"/>
</dbReference>
<evidence type="ECO:0000256" key="6">
    <source>
        <dbReference type="ARBA" id="ARBA00023136"/>
    </source>
</evidence>
<dbReference type="Gene3D" id="1.20.1250.20">
    <property type="entry name" value="MFS general substrate transporter like domains"/>
    <property type="match status" value="1"/>
</dbReference>
<sequence>MSDIIVPAPVTLSRSRRRWLALLVALTAQLMIILDSSVVNVALPVIQNDLHFSQANLTWVVNAYMISYGSFLLVAGRLGDLVGRKKVFLAGIALFTAASAACGLSDGQAFLIAARFAQGLGGALASATILAFIVTDFPQPQERARAMSVYLLVTVSGGSLGLLLGGALTQALGWHWIFVINIPIGLLALPAAAAFISERPGSGLRQGADLPGAVLVTAAVLIGIDAIVQAAEYGWLSGHTLGLGAVTVALLGAFAVRESHTSNPLVPIRILRLRSLIGSSAVRAVVAAGMYGVFFFGALYLEQALGYDAVHTGLAFLPQTVMVAVLSMGITARLVSAWGPERVLVSGLISMIAGLLLLAWSLGGEHVDYFPGLFFAFVLVGLGTGAVFMPLLTMAVAQVAPADAGLASGIVNVSMQISAAVGLAALGTLSSNRTASLLADGHSQLAAFTGGCRLGVLTGAGCVAFGLLLAVTVLRAPRSRREVVDVPSQPADGAVLPGQSARSR</sequence>
<evidence type="ECO:0000256" key="5">
    <source>
        <dbReference type="ARBA" id="ARBA00022989"/>
    </source>
</evidence>
<dbReference type="InterPro" id="IPR020846">
    <property type="entry name" value="MFS_dom"/>
</dbReference>